<evidence type="ECO:0000313" key="2">
    <source>
        <dbReference type="Proteomes" id="UP000324897"/>
    </source>
</evidence>
<dbReference type="EMBL" id="RWGY01000051">
    <property type="protein sequence ID" value="TVU06465.1"/>
    <property type="molecule type" value="Genomic_DNA"/>
</dbReference>
<dbReference type="Gramene" id="TVU06465">
    <property type="protein sequence ID" value="TVU06465"/>
    <property type="gene ID" value="EJB05_49682"/>
</dbReference>
<dbReference type="Proteomes" id="UP000324897">
    <property type="component" value="Unassembled WGS sequence"/>
</dbReference>
<proteinExistence type="predicted"/>
<dbReference type="AlphaFoldDB" id="A0A5J9T524"/>
<organism evidence="1 2">
    <name type="scientific">Eragrostis curvula</name>
    <name type="common">weeping love grass</name>
    <dbReference type="NCBI Taxonomy" id="38414"/>
    <lineage>
        <taxon>Eukaryota</taxon>
        <taxon>Viridiplantae</taxon>
        <taxon>Streptophyta</taxon>
        <taxon>Embryophyta</taxon>
        <taxon>Tracheophyta</taxon>
        <taxon>Spermatophyta</taxon>
        <taxon>Magnoliopsida</taxon>
        <taxon>Liliopsida</taxon>
        <taxon>Poales</taxon>
        <taxon>Poaceae</taxon>
        <taxon>PACMAD clade</taxon>
        <taxon>Chloridoideae</taxon>
        <taxon>Eragrostideae</taxon>
        <taxon>Eragrostidinae</taxon>
        <taxon>Eragrostis</taxon>
    </lineage>
</organism>
<protein>
    <submittedName>
        <fullName evidence="1">Uncharacterized protein</fullName>
    </submittedName>
</protein>
<feature type="non-terminal residue" evidence="1">
    <location>
        <position position="1"/>
    </location>
</feature>
<name>A0A5J9T524_9POAL</name>
<sequence>METHSPLFRHIRGLKRLPQPRGRMSGKLRTWEDSPIFPCSSQQISHLLHCPWLCLRPRGSSESGPGEIDVQSVLSSLNADLQDVGPLCSIAQRLQLPKVELGLSNFDSDVLFRSLIALQIKSITLTHSYAHRSQHLDNDASRESALEASLAMKEEALIVSSSAVSELERETATLRSTVSGQGPYLSFLEKTVRDKKLLLEKEQLFRNFLSTRLSDLIQSKTLLSDNSYAKSLRFCGLLKELVQLVGASYDNLSEEAYLESVKEWLDVNIKGLVEMESLWDRLPRGVVKVLIRNGLKRGDNLPQELVDHFTELDKIAEKHSLVAAPRNLFLLRGKSLVNKQIGARIKFYLGSLAMSSIGGKILRE</sequence>
<accession>A0A5J9T524</accession>
<evidence type="ECO:0000313" key="1">
    <source>
        <dbReference type="EMBL" id="TVU06465.1"/>
    </source>
</evidence>
<keyword evidence="2" id="KW-1185">Reference proteome</keyword>
<comment type="caution">
    <text evidence="1">The sequence shown here is derived from an EMBL/GenBank/DDBJ whole genome shotgun (WGS) entry which is preliminary data.</text>
</comment>
<gene>
    <name evidence="1" type="ORF">EJB05_49682</name>
</gene>
<reference evidence="1 2" key="1">
    <citation type="journal article" date="2019" name="Sci. Rep.">
        <title>A high-quality genome of Eragrostis curvula grass provides insights into Poaceae evolution and supports new strategies to enhance forage quality.</title>
        <authorList>
            <person name="Carballo J."/>
            <person name="Santos B.A.C.M."/>
            <person name="Zappacosta D."/>
            <person name="Garbus I."/>
            <person name="Selva J.P."/>
            <person name="Gallo C.A."/>
            <person name="Diaz A."/>
            <person name="Albertini E."/>
            <person name="Caccamo M."/>
            <person name="Echenique V."/>
        </authorList>
    </citation>
    <scope>NUCLEOTIDE SEQUENCE [LARGE SCALE GENOMIC DNA]</scope>
    <source>
        <strain evidence="2">cv. Victoria</strain>
        <tissue evidence="1">Leaf</tissue>
    </source>
</reference>